<dbReference type="InterPro" id="IPR043127">
    <property type="entry name" value="Sec-1-like_dom3a"/>
</dbReference>
<dbReference type="InterPro" id="IPR001619">
    <property type="entry name" value="Sec1-like"/>
</dbReference>
<proteinExistence type="inferred from homology"/>
<sequence>MASEVSRNLRAQQISTLERMLHLNKEGSADLTLASKSEEIIWKALVLDQKSRDILSSVLRVNDLLRCGITVHSLISGQRSKLPDVPVIYFIEPTRENIAFIMDDLNEDRYEYFYINFTSNVDRALLEDFAKQVALSGRASRIKQVWDQYLDFIVTEPNLFSLNIAEIFTNFNKSGTSEDTIHRLVGKISDGIMSLIITMDVVPIIRAQQNGPAEFVAQELDLKIREYISNAKSSGLGLDSNGSLSLSQRPVIILLDRNFDLASMFAHSWIYQCMVSDVFSLKRNTIKLIKPGKEGEAASVKNYDIDPRDFFWNKYSQLPFPDVVENADLELNAYKQDAKDITNKTGISSLDDIDPNANATANIQQAVEKLPELTARKATLDMHMDILSCLINELQERNLDTFFEVEQNANKGDAKFLKEFLYLLQKDSTKDTALDKLRTFIILTLVGDMNPDFVAKARTILKEKYPELDMSALDYILKFKENSKLANLSNLNDSNNQNSYSSASNSSQNSSALLSGLSSKLYGLTEGKISEGISSIASRIKNFIPEKKSLPITNIVDAIMDPQNSSAQSLQLTDDYLYFDPKSRGGGHSKQPKRQSYQSSIVFVIGGGNYLEYQNLQEKSHEPGKPPKSIVYGSTSILSPNEFLKECENLSK</sequence>
<dbReference type="Proteomes" id="UP001497383">
    <property type="component" value="Chromosome 5"/>
</dbReference>
<dbReference type="RefSeq" id="XP_066830877.1">
    <property type="nucleotide sequence ID" value="XM_066974104.1"/>
</dbReference>
<evidence type="ECO:0000256" key="2">
    <source>
        <dbReference type="SAM" id="Coils"/>
    </source>
</evidence>
<evidence type="ECO:0000313" key="3">
    <source>
        <dbReference type="EMBL" id="CAK9439839.1"/>
    </source>
</evidence>
<protein>
    <submittedName>
        <fullName evidence="3">Uncharacterized protein</fullName>
    </submittedName>
</protein>
<name>A0ABP0ZNJ0_9ASCO</name>
<dbReference type="InterPro" id="IPR043154">
    <property type="entry name" value="Sec-1-like_dom1"/>
</dbReference>
<dbReference type="EMBL" id="OZ022409">
    <property type="protein sequence ID" value="CAK9439839.1"/>
    <property type="molecule type" value="Genomic_DNA"/>
</dbReference>
<dbReference type="PANTHER" id="PTHR11679">
    <property type="entry name" value="VESICLE PROTEIN SORTING-ASSOCIATED"/>
    <property type="match status" value="1"/>
</dbReference>
<dbReference type="InterPro" id="IPR036045">
    <property type="entry name" value="Sec1-like_sf"/>
</dbReference>
<dbReference type="Gene3D" id="3.40.50.2060">
    <property type="match status" value="1"/>
</dbReference>
<gene>
    <name evidence="3" type="ORF">LODBEIA_P39390</name>
</gene>
<dbReference type="GeneID" id="92209135"/>
<reference evidence="3 4" key="1">
    <citation type="submission" date="2024-03" db="EMBL/GenBank/DDBJ databases">
        <authorList>
            <person name="Brejova B."/>
        </authorList>
    </citation>
    <scope>NUCLEOTIDE SEQUENCE [LARGE SCALE GENOMIC DNA]</scope>
    <source>
        <strain evidence="3 4">CBS 14171</strain>
    </source>
</reference>
<evidence type="ECO:0000256" key="1">
    <source>
        <dbReference type="ARBA" id="ARBA00009884"/>
    </source>
</evidence>
<feature type="coiled-coil region" evidence="2">
    <location>
        <begin position="324"/>
        <end position="376"/>
    </location>
</feature>
<organism evidence="3 4">
    <name type="scientific">Lodderomyces beijingensis</name>
    <dbReference type="NCBI Taxonomy" id="1775926"/>
    <lineage>
        <taxon>Eukaryota</taxon>
        <taxon>Fungi</taxon>
        <taxon>Dikarya</taxon>
        <taxon>Ascomycota</taxon>
        <taxon>Saccharomycotina</taxon>
        <taxon>Pichiomycetes</taxon>
        <taxon>Debaryomycetaceae</taxon>
        <taxon>Candida/Lodderomyces clade</taxon>
        <taxon>Lodderomyces</taxon>
    </lineage>
</organism>
<dbReference type="InterPro" id="IPR027482">
    <property type="entry name" value="Sec1-like_dom2"/>
</dbReference>
<keyword evidence="2" id="KW-0175">Coiled coil</keyword>
<evidence type="ECO:0000313" key="4">
    <source>
        <dbReference type="Proteomes" id="UP001497383"/>
    </source>
</evidence>
<keyword evidence="4" id="KW-1185">Reference proteome</keyword>
<comment type="similarity">
    <text evidence="1">Belongs to the STXBP/unc-18/SEC1 family.</text>
</comment>
<dbReference type="SUPFAM" id="SSF56815">
    <property type="entry name" value="Sec1/munc18-like (SM) proteins"/>
    <property type="match status" value="1"/>
</dbReference>
<dbReference type="Gene3D" id="3.90.830.10">
    <property type="entry name" value="Syntaxin Binding Protein 1, Chain A, domain 2"/>
    <property type="match status" value="1"/>
</dbReference>
<dbReference type="PIRSF" id="PIRSF005715">
    <property type="entry name" value="VPS45_Sec1"/>
    <property type="match status" value="1"/>
</dbReference>
<dbReference type="Pfam" id="PF00995">
    <property type="entry name" value="Sec1"/>
    <property type="match status" value="1"/>
</dbReference>
<accession>A0ABP0ZNJ0</accession>
<dbReference type="Gene3D" id="3.40.50.1910">
    <property type="match status" value="1"/>
</dbReference>
<dbReference type="Gene3D" id="1.25.40.60">
    <property type="match status" value="1"/>
</dbReference>